<dbReference type="EMBL" id="CP065053">
    <property type="protein sequence ID" value="QPI53030.1"/>
    <property type="molecule type" value="Genomic_DNA"/>
</dbReference>
<protein>
    <submittedName>
        <fullName evidence="4">TetR/AcrR family transcriptional regulator</fullName>
    </submittedName>
</protein>
<accession>A0AA49ABY8</accession>
<dbReference type="InterPro" id="IPR009057">
    <property type="entry name" value="Homeodomain-like_sf"/>
</dbReference>
<sequence>MTAIPAPPVPAAKSAGRPRACELEARHNNLIETAGQLMLKHGYGKVSLETIAREAHVAVRTIYVKFGGKAGLFQAVLKSNRSRFFAANAVEQDMRPLKQVISEFSLQFFDMISAPEALSMQRMVIAEAPSNPELSASFYEAGPRQTREMLMRYFARPDIRSQLREDLALELIPTFLLNCVQGEYFGRFLFQPAPQAREDVVKALEQRLDLFYRSVLRAP</sequence>
<dbReference type="InterPro" id="IPR039536">
    <property type="entry name" value="TetR_C_Proteobacteria"/>
</dbReference>
<feature type="domain" description="HTH tetR-type" evidence="3">
    <location>
        <begin position="24"/>
        <end position="84"/>
    </location>
</feature>
<dbReference type="SUPFAM" id="SSF46689">
    <property type="entry name" value="Homeodomain-like"/>
    <property type="match status" value="1"/>
</dbReference>
<dbReference type="InterPro" id="IPR036271">
    <property type="entry name" value="Tet_transcr_reg_TetR-rel_C_sf"/>
</dbReference>
<dbReference type="SUPFAM" id="SSF48498">
    <property type="entry name" value="Tetracyclin repressor-like, C-terminal domain"/>
    <property type="match status" value="1"/>
</dbReference>
<dbReference type="PROSITE" id="PS50977">
    <property type="entry name" value="HTH_TETR_2"/>
    <property type="match status" value="1"/>
</dbReference>
<evidence type="ECO:0000313" key="4">
    <source>
        <dbReference type="EMBL" id="QPI53030.1"/>
    </source>
</evidence>
<reference evidence="4 5" key="1">
    <citation type="submission" date="2020-11" db="EMBL/GenBank/DDBJ databases">
        <authorList>
            <person name="Sun Q."/>
        </authorList>
    </citation>
    <scope>NUCLEOTIDE SEQUENCE [LARGE SCALE GENOMIC DNA]</scope>
    <source>
        <strain evidence="4 5">P8398</strain>
    </source>
</reference>
<gene>
    <name evidence="4" type="ORF">IV454_01610</name>
</gene>
<organism evidence="4 5">
    <name type="scientific">Massilia antarctica</name>
    <dbReference type="NCBI Taxonomy" id="2765360"/>
    <lineage>
        <taxon>Bacteria</taxon>
        <taxon>Pseudomonadati</taxon>
        <taxon>Pseudomonadota</taxon>
        <taxon>Betaproteobacteria</taxon>
        <taxon>Burkholderiales</taxon>
        <taxon>Oxalobacteraceae</taxon>
        <taxon>Telluria group</taxon>
        <taxon>Massilia</taxon>
    </lineage>
</organism>
<dbReference type="Gene3D" id="1.10.357.10">
    <property type="entry name" value="Tetracycline Repressor, domain 2"/>
    <property type="match status" value="1"/>
</dbReference>
<dbReference type="PANTHER" id="PTHR30055:SF146">
    <property type="entry name" value="HTH-TYPE TRANSCRIPTIONAL DUAL REGULATOR CECR"/>
    <property type="match status" value="1"/>
</dbReference>
<evidence type="ECO:0000256" key="1">
    <source>
        <dbReference type="ARBA" id="ARBA00023125"/>
    </source>
</evidence>
<evidence type="ECO:0000259" key="3">
    <source>
        <dbReference type="PROSITE" id="PS50977"/>
    </source>
</evidence>
<name>A0AA49ABY8_9BURK</name>
<evidence type="ECO:0000313" key="5">
    <source>
        <dbReference type="Proteomes" id="UP000662888"/>
    </source>
</evidence>
<keyword evidence="5" id="KW-1185">Reference proteome</keyword>
<dbReference type="InterPro" id="IPR001647">
    <property type="entry name" value="HTH_TetR"/>
</dbReference>
<dbReference type="Pfam" id="PF00440">
    <property type="entry name" value="TetR_N"/>
    <property type="match status" value="1"/>
</dbReference>
<proteinExistence type="predicted"/>
<dbReference type="Pfam" id="PF14246">
    <property type="entry name" value="TetR_C_7"/>
    <property type="match status" value="1"/>
</dbReference>
<dbReference type="Proteomes" id="UP000662888">
    <property type="component" value="Chromosome"/>
</dbReference>
<dbReference type="InterPro" id="IPR050109">
    <property type="entry name" value="HTH-type_TetR-like_transc_reg"/>
</dbReference>
<keyword evidence="1 2" id="KW-0238">DNA-binding</keyword>
<evidence type="ECO:0000256" key="2">
    <source>
        <dbReference type="PROSITE-ProRule" id="PRU00335"/>
    </source>
</evidence>
<feature type="DNA-binding region" description="H-T-H motif" evidence="2">
    <location>
        <begin position="47"/>
        <end position="66"/>
    </location>
</feature>
<dbReference type="PANTHER" id="PTHR30055">
    <property type="entry name" value="HTH-TYPE TRANSCRIPTIONAL REGULATOR RUTR"/>
    <property type="match status" value="1"/>
</dbReference>